<dbReference type="Proteomes" id="UP001586593">
    <property type="component" value="Unassembled WGS sequence"/>
</dbReference>
<protein>
    <submittedName>
        <fullName evidence="2">Uncharacterized protein</fullName>
    </submittedName>
</protein>
<feature type="region of interest" description="Disordered" evidence="1">
    <location>
        <begin position="272"/>
        <end position="331"/>
    </location>
</feature>
<sequence length="331" mass="37266">MDPSGPASTAHSLSTFVKLLPTAGFHWLHLLPAEEARGFAKDFMLPQHIHQIMTAARGYLRDDDDREGFDQLLSQLASVGQHFTYCLVNLLPIAFWTKAQEACRRSRERQETDADDQTLPRSYLLEHPEVLPSAAYDFVFYAILARQLFVENSGGTLDDRHSGNKQESCLLFEVDCLIDELETTIPLNFEVYDAYYESRNWLASATSSPQDDEDHKYFDKYFQGRDLDDEDVDTEDGGKNLGQEKTPEFVPRSDDDEDARWTARTLRRVQEDSDSLPWTARHCSPAPMPPPSYCSNRRGAFSLGSGDPGTHGDVFGGVGKQVERGRSKSSG</sequence>
<feature type="compositionally biased region" description="Gly residues" evidence="1">
    <location>
        <begin position="306"/>
        <end position="319"/>
    </location>
</feature>
<evidence type="ECO:0000313" key="3">
    <source>
        <dbReference type="Proteomes" id="UP001586593"/>
    </source>
</evidence>
<comment type="caution">
    <text evidence="2">The sequence shown here is derived from an EMBL/GenBank/DDBJ whole genome shotgun (WGS) entry which is preliminary data.</text>
</comment>
<accession>A0ABR3XL21</accession>
<proteinExistence type="predicted"/>
<keyword evidence="3" id="KW-1185">Reference proteome</keyword>
<name>A0ABR3XL21_9PEZI</name>
<evidence type="ECO:0000313" key="2">
    <source>
        <dbReference type="EMBL" id="KAL1876177.1"/>
    </source>
</evidence>
<evidence type="ECO:0000256" key="1">
    <source>
        <dbReference type="SAM" id="MobiDB-lite"/>
    </source>
</evidence>
<feature type="region of interest" description="Disordered" evidence="1">
    <location>
        <begin position="227"/>
        <end position="257"/>
    </location>
</feature>
<feature type="compositionally biased region" description="Basic and acidic residues" evidence="1">
    <location>
        <begin position="321"/>
        <end position="331"/>
    </location>
</feature>
<gene>
    <name evidence="2" type="ORF">VTK73DRAFT_9615</name>
</gene>
<dbReference type="EMBL" id="JAZHXJ010000082">
    <property type="protein sequence ID" value="KAL1876177.1"/>
    <property type="molecule type" value="Genomic_DNA"/>
</dbReference>
<reference evidence="2 3" key="1">
    <citation type="journal article" date="2024" name="Commun. Biol.">
        <title>Comparative genomic analysis of thermophilic fungi reveals convergent evolutionary adaptations and gene losses.</title>
        <authorList>
            <person name="Steindorff A.S."/>
            <person name="Aguilar-Pontes M.V."/>
            <person name="Robinson A.J."/>
            <person name="Andreopoulos B."/>
            <person name="LaButti K."/>
            <person name="Kuo A."/>
            <person name="Mondo S."/>
            <person name="Riley R."/>
            <person name="Otillar R."/>
            <person name="Haridas S."/>
            <person name="Lipzen A."/>
            <person name="Grimwood J."/>
            <person name="Schmutz J."/>
            <person name="Clum A."/>
            <person name="Reid I.D."/>
            <person name="Moisan M.C."/>
            <person name="Butler G."/>
            <person name="Nguyen T.T.M."/>
            <person name="Dewar K."/>
            <person name="Conant G."/>
            <person name="Drula E."/>
            <person name="Henrissat B."/>
            <person name="Hansel C."/>
            <person name="Singer S."/>
            <person name="Hutchinson M.I."/>
            <person name="de Vries R.P."/>
            <person name="Natvig D.O."/>
            <person name="Powell A.J."/>
            <person name="Tsang A."/>
            <person name="Grigoriev I.V."/>
        </authorList>
    </citation>
    <scope>NUCLEOTIDE SEQUENCE [LARGE SCALE GENOMIC DNA]</scope>
    <source>
        <strain evidence="2 3">ATCC 24622</strain>
    </source>
</reference>
<organism evidence="2 3">
    <name type="scientific">Phialemonium thermophilum</name>
    <dbReference type="NCBI Taxonomy" id="223376"/>
    <lineage>
        <taxon>Eukaryota</taxon>
        <taxon>Fungi</taxon>
        <taxon>Dikarya</taxon>
        <taxon>Ascomycota</taxon>
        <taxon>Pezizomycotina</taxon>
        <taxon>Sordariomycetes</taxon>
        <taxon>Sordariomycetidae</taxon>
        <taxon>Cephalothecales</taxon>
        <taxon>Cephalothecaceae</taxon>
        <taxon>Phialemonium</taxon>
    </lineage>
</organism>